<dbReference type="AlphaFoldDB" id="A0A6M3MFI7"/>
<organism evidence="1">
    <name type="scientific">viral metagenome</name>
    <dbReference type="NCBI Taxonomy" id="1070528"/>
    <lineage>
        <taxon>unclassified sequences</taxon>
        <taxon>metagenomes</taxon>
        <taxon>organismal metagenomes</taxon>
    </lineage>
</organism>
<accession>A0A6M3MFI7</accession>
<gene>
    <name evidence="1" type="ORF">MM171B00685_0007</name>
</gene>
<evidence type="ECO:0000313" key="1">
    <source>
        <dbReference type="EMBL" id="QJB03502.1"/>
    </source>
</evidence>
<sequence>MVSVEEIMSKREEYNSCMIPYMKGGGESRKERFCVGAKLCSGKAGDEGEAKRLCAEAAANPKPPKKPKGKKICTLRDLEAITTCVVESIDLGSLTPENMGKIFGDALRKCSGGAPRKQRLTSAQASIAQMDPQQLKALEAIAKLSKQAEGRKW</sequence>
<proteinExistence type="predicted"/>
<protein>
    <submittedName>
        <fullName evidence="1">Uncharacterized protein</fullName>
    </submittedName>
</protein>
<dbReference type="EMBL" id="MT143849">
    <property type="protein sequence ID" value="QJB03502.1"/>
    <property type="molecule type" value="Genomic_DNA"/>
</dbReference>
<reference evidence="1" key="1">
    <citation type="submission" date="2020-03" db="EMBL/GenBank/DDBJ databases">
        <title>The deep terrestrial virosphere.</title>
        <authorList>
            <person name="Holmfeldt K."/>
            <person name="Nilsson E."/>
            <person name="Simone D."/>
            <person name="Lopez-Fernandez M."/>
            <person name="Wu X."/>
            <person name="de Brujin I."/>
            <person name="Lundin D."/>
            <person name="Andersson A."/>
            <person name="Bertilsson S."/>
            <person name="Dopson M."/>
        </authorList>
    </citation>
    <scope>NUCLEOTIDE SEQUENCE</scope>
    <source>
        <strain evidence="1">MM171B00685</strain>
    </source>
</reference>
<name>A0A6M3MFI7_9ZZZZ</name>